<protein>
    <submittedName>
        <fullName evidence="2">Lipase</fullName>
    </submittedName>
</protein>
<keyword evidence="3" id="KW-1185">Reference proteome</keyword>
<dbReference type="EMBL" id="BMNE01000006">
    <property type="protein sequence ID" value="GGN90949.1"/>
    <property type="molecule type" value="Genomic_DNA"/>
</dbReference>
<keyword evidence="1" id="KW-0732">Signal</keyword>
<name>A0ABQ2KTD5_9NOCA</name>
<feature type="chain" id="PRO_5047359822" evidence="1">
    <location>
        <begin position="26"/>
        <end position="402"/>
    </location>
</feature>
<organism evidence="2 3">
    <name type="scientific">Nocardia rhizosphaerihabitans</name>
    <dbReference type="NCBI Taxonomy" id="1691570"/>
    <lineage>
        <taxon>Bacteria</taxon>
        <taxon>Bacillati</taxon>
        <taxon>Actinomycetota</taxon>
        <taxon>Actinomycetes</taxon>
        <taxon>Mycobacteriales</taxon>
        <taxon>Nocardiaceae</taxon>
        <taxon>Nocardia</taxon>
    </lineage>
</organism>
<dbReference type="Proteomes" id="UP000658127">
    <property type="component" value="Unassembled WGS sequence"/>
</dbReference>
<dbReference type="InterPro" id="IPR005152">
    <property type="entry name" value="Lipase_secreted"/>
</dbReference>
<evidence type="ECO:0000313" key="3">
    <source>
        <dbReference type="Proteomes" id="UP000658127"/>
    </source>
</evidence>
<reference evidence="3" key="1">
    <citation type="journal article" date="2019" name="Int. J. Syst. Evol. Microbiol.">
        <title>The Global Catalogue of Microorganisms (GCM) 10K type strain sequencing project: providing services to taxonomists for standard genome sequencing and annotation.</title>
        <authorList>
            <consortium name="The Broad Institute Genomics Platform"/>
            <consortium name="The Broad Institute Genome Sequencing Center for Infectious Disease"/>
            <person name="Wu L."/>
            <person name="Ma J."/>
        </authorList>
    </citation>
    <scope>NUCLEOTIDE SEQUENCE [LARGE SCALE GENOMIC DNA]</scope>
    <source>
        <strain evidence="3">CGMCC 4.7329</strain>
    </source>
</reference>
<dbReference type="Gene3D" id="3.40.50.1820">
    <property type="entry name" value="alpha/beta hydrolase"/>
    <property type="match status" value="2"/>
</dbReference>
<comment type="caution">
    <text evidence="2">The sequence shown here is derived from an EMBL/GenBank/DDBJ whole genome shotgun (WGS) entry which is preliminary data.</text>
</comment>
<feature type="signal peptide" evidence="1">
    <location>
        <begin position="1"/>
        <end position="25"/>
    </location>
</feature>
<dbReference type="PROSITE" id="PS51257">
    <property type="entry name" value="PROKAR_LIPOPROTEIN"/>
    <property type="match status" value="1"/>
</dbReference>
<dbReference type="RefSeq" id="WP_189032949.1">
    <property type="nucleotide sequence ID" value="NZ_BMNE01000006.1"/>
</dbReference>
<dbReference type="PANTHER" id="PTHR34853">
    <property type="match status" value="1"/>
</dbReference>
<accession>A0ABQ2KTD5</accession>
<dbReference type="PANTHER" id="PTHR34853:SF1">
    <property type="entry name" value="LIPASE 5"/>
    <property type="match status" value="1"/>
</dbReference>
<evidence type="ECO:0000313" key="2">
    <source>
        <dbReference type="EMBL" id="GGN90949.1"/>
    </source>
</evidence>
<dbReference type="SUPFAM" id="SSF53474">
    <property type="entry name" value="alpha/beta-Hydrolases"/>
    <property type="match status" value="1"/>
</dbReference>
<evidence type="ECO:0000256" key="1">
    <source>
        <dbReference type="SAM" id="SignalP"/>
    </source>
</evidence>
<proteinExistence type="predicted"/>
<sequence>MQTGIARVITVAAVACLALSAGACAEDTPGVAEVAGAPQARFYSPPAESIPGQHGSVIRSQPLTGSQAVPGARNSLVLYRSVDAQGKTVAVSGTLAVPEGTPPAGGWPLISWAPGTNGVADACAPSRTEGSSPGKDEQARWVAKGYAVARTDYQGLGTPGNHGYLIGETEQRAVSDFATAAREVDKSVGARWVAMGHSQGGHAALFAAGAAAAWAPGSELLGAVALAPASHLGEQVRMAKWAVSNPLGTLGTGDIALYVPLLVRGAQTVTDVDPARFLTDRAVSMLPIADSECTATLRDRGKWGGLSAKDVFTKDGDLSGLLRVLDDNDPSGLRFTAPVLVLQGRSDMTVPLKSTDAMVAEQQLHGQSVDYRKYDDVDHSGIVAASFADALGWVDTRFGITR</sequence>
<dbReference type="InterPro" id="IPR029058">
    <property type="entry name" value="AB_hydrolase_fold"/>
</dbReference>
<dbReference type="PIRSF" id="PIRSF029171">
    <property type="entry name" value="Esterase_LipA"/>
    <property type="match status" value="1"/>
</dbReference>
<dbReference type="Pfam" id="PF03583">
    <property type="entry name" value="LIP"/>
    <property type="match status" value="1"/>
</dbReference>
<gene>
    <name evidence="2" type="ORF">GCM10011610_50630</name>
</gene>